<keyword evidence="9" id="KW-0539">Nucleus</keyword>
<evidence type="ECO:0000256" key="4">
    <source>
        <dbReference type="ARBA" id="ARBA00022527"/>
    </source>
</evidence>
<accession>A0A0F9WUI3</accession>
<dbReference type="PROSITE" id="PS00108">
    <property type="entry name" value="PROTEIN_KINASE_ST"/>
    <property type="match status" value="1"/>
</dbReference>
<evidence type="ECO:0000256" key="7">
    <source>
        <dbReference type="ARBA" id="ARBA00022777"/>
    </source>
</evidence>
<keyword evidence="8 10" id="KW-0067">ATP-binding</keyword>
<dbReference type="GO" id="GO:0070985">
    <property type="term" value="C:transcription factor TFIIK complex"/>
    <property type="evidence" value="ECO:0007669"/>
    <property type="project" value="TreeGrafter"/>
</dbReference>
<evidence type="ECO:0000259" key="12">
    <source>
        <dbReference type="PROSITE" id="PS50011"/>
    </source>
</evidence>
<dbReference type="InterPro" id="IPR017441">
    <property type="entry name" value="Protein_kinase_ATP_BS"/>
</dbReference>
<dbReference type="Gene3D" id="3.30.200.20">
    <property type="entry name" value="Phosphorylase Kinase, domain 1"/>
    <property type="match status" value="1"/>
</dbReference>
<comment type="caution">
    <text evidence="13">The sequence shown here is derived from an EMBL/GenBank/DDBJ whole genome shotgun (WGS) entry which is preliminary data.</text>
</comment>
<organism evidence="13 14">
    <name type="scientific">Vairimorpha ceranae</name>
    <dbReference type="NCBI Taxonomy" id="40302"/>
    <lineage>
        <taxon>Eukaryota</taxon>
        <taxon>Fungi</taxon>
        <taxon>Fungi incertae sedis</taxon>
        <taxon>Microsporidia</taxon>
        <taxon>Nosematidae</taxon>
        <taxon>Vairimorpha</taxon>
    </lineage>
</organism>
<comment type="subcellular location">
    <subcellularLocation>
        <location evidence="1">Nucleus</location>
    </subcellularLocation>
</comment>
<keyword evidence="14" id="KW-1185">Reference proteome</keyword>
<gene>
    <name evidence="13" type="ORF">AAJ76_300042306</name>
</gene>
<dbReference type="InterPro" id="IPR011009">
    <property type="entry name" value="Kinase-like_dom_sf"/>
</dbReference>
<dbReference type="VEuPathDB" id="MicrosporidiaDB:AAJ76_300042306"/>
<keyword evidence="7 13" id="KW-0418">Kinase</keyword>
<name>A0A0F9WUI3_9MICR</name>
<evidence type="ECO:0000256" key="3">
    <source>
        <dbReference type="ARBA" id="ARBA00012409"/>
    </source>
</evidence>
<evidence type="ECO:0000256" key="5">
    <source>
        <dbReference type="ARBA" id="ARBA00022679"/>
    </source>
</evidence>
<dbReference type="Proteomes" id="UP000034350">
    <property type="component" value="Unassembled WGS sequence"/>
</dbReference>
<dbReference type="EMBL" id="JPQZ01000003">
    <property type="protein sequence ID" value="KKO76413.1"/>
    <property type="molecule type" value="Genomic_DNA"/>
</dbReference>
<comment type="similarity">
    <text evidence="2">Belongs to the protein kinase superfamily. CMGC Ser/Thr protein kinase family. CDC2/CDKX subfamily.</text>
</comment>
<evidence type="ECO:0000313" key="14">
    <source>
        <dbReference type="Proteomes" id="UP000034350"/>
    </source>
</evidence>
<proteinExistence type="inferred from homology"/>
<dbReference type="GeneID" id="36320022"/>
<dbReference type="GO" id="GO:0005737">
    <property type="term" value="C:cytoplasm"/>
    <property type="evidence" value="ECO:0007669"/>
    <property type="project" value="TreeGrafter"/>
</dbReference>
<dbReference type="GO" id="GO:0045944">
    <property type="term" value="P:positive regulation of transcription by RNA polymerase II"/>
    <property type="evidence" value="ECO:0007669"/>
    <property type="project" value="TreeGrafter"/>
</dbReference>
<dbReference type="OrthoDB" id="1732493at2759"/>
<evidence type="ECO:0000256" key="1">
    <source>
        <dbReference type="ARBA" id="ARBA00004123"/>
    </source>
</evidence>
<dbReference type="InterPro" id="IPR000719">
    <property type="entry name" value="Prot_kinase_dom"/>
</dbReference>
<evidence type="ECO:0000256" key="8">
    <source>
        <dbReference type="ARBA" id="ARBA00022840"/>
    </source>
</evidence>
<keyword evidence="5" id="KW-0808">Transferase</keyword>
<keyword evidence="4 11" id="KW-0723">Serine/threonine-protein kinase</keyword>
<dbReference type="VEuPathDB" id="MicrosporidiaDB:NCER_101204"/>
<dbReference type="GO" id="GO:0008353">
    <property type="term" value="F:RNA polymerase II CTD heptapeptide repeat kinase activity"/>
    <property type="evidence" value="ECO:0007669"/>
    <property type="project" value="UniProtKB-EC"/>
</dbReference>
<dbReference type="PROSITE" id="PS50011">
    <property type="entry name" value="PROTEIN_KINASE_DOM"/>
    <property type="match status" value="1"/>
</dbReference>
<evidence type="ECO:0000256" key="10">
    <source>
        <dbReference type="PROSITE-ProRule" id="PRU10141"/>
    </source>
</evidence>
<evidence type="ECO:0000313" key="13">
    <source>
        <dbReference type="EMBL" id="KKO76413.1"/>
    </source>
</evidence>
<dbReference type="InterPro" id="IPR050108">
    <property type="entry name" value="CDK"/>
</dbReference>
<dbReference type="Pfam" id="PF00069">
    <property type="entry name" value="Pkinase"/>
    <property type="match status" value="1"/>
</dbReference>
<keyword evidence="6 10" id="KW-0547">Nucleotide-binding</keyword>
<reference evidence="13 14" key="1">
    <citation type="journal article" date="2015" name="Environ. Microbiol.">
        <title>Genome analyses suggest the presence of polyploidy and recent human-driven expansions in eight global populations of the honeybee pathogen Nosema ceranae.</title>
        <authorList>
            <person name="Pelin A."/>
            <person name="Selman M."/>
            <person name="Aris-Brosou S."/>
            <person name="Farinelli L."/>
            <person name="Corradi N."/>
        </authorList>
    </citation>
    <scope>NUCLEOTIDE SEQUENCE [LARGE SCALE GENOMIC DNA]</scope>
    <source>
        <strain evidence="13 14">PA08 1199</strain>
    </source>
</reference>
<evidence type="ECO:0000256" key="9">
    <source>
        <dbReference type="ARBA" id="ARBA00023242"/>
    </source>
</evidence>
<dbReference type="EC" id="2.7.11.23" evidence="3"/>
<dbReference type="GO" id="GO:0005524">
    <property type="term" value="F:ATP binding"/>
    <property type="evidence" value="ECO:0007669"/>
    <property type="project" value="UniProtKB-UniRule"/>
</dbReference>
<dbReference type="PANTHER" id="PTHR24056">
    <property type="entry name" value="CELL DIVISION PROTEIN KINASE"/>
    <property type="match status" value="1"/>
</dbReference>
<dbReference type="FunFam" id="1.10.510.10:FF:000624">
    <property type="entry name" value="Mitogen-activated protein kinase"/>
    <property type="match status" value="1"/>
</dbReference>
<feature type="domain" description="Protein kinase" evidence="12">
    <location>
        <begin position="2"/>
        <end position="278"/>
    </location>
</feature>
<dbReference type="RefSeq" id="XP_024332155.1">
    <property type="nucleotide sequence ID" value="XM_024475091.1"/>
</dbReference>
<dbReference type="PANTHER" id="PTHR24056:SF0">
    <property type="entry name" value="CYCLIN-DEPENDENT KINASE 7"/>
    <property type="match status" value="1"/>
</dbReference>
<evidence type="ECO:0000256" key="2">
    <source>
        <dbReference type="ARBA" id="ARBA00006485"/>
    </source>
</evidence>
<dbReference type="SMART" id="SM00220">
    <property type="entry name" value="S_TKc"/>
    <property type="match status" value="1"/>
</dbReference>
<dbReference type="PROSITE" id="PS00107">
    <property type="entry name" value="PROTEIN_KINASE_ATP"/>
    <property type="match status" value="1"/>
</dbReference>
<dbReference type="Gene3D" id="1.10.510.10">
    <property type="entry name" value="Transferase(Phosphotransferase) domain 1"/>
    <property type="match status" value="1"/>
</dbReference>
<protein>
    <recommendedName>
        <fullName evidence="3">[RNA-polymerase]-subunit kinase</fullName>
        <ecNumber evidence="3">2.7.11.23</ecNumber>
    </recommendedName>
</protein>
<evidence type="ECO:0000256" key="6">
    <source>
        <dbReference type="ARBA" id="ARBA00022741"/>
    </source>
</evidence>
<dbReference type="GO" id="GO:0004693">
    <property type="term" value="F:cyclin-dependent protein serine/threonine kinase activity"/>
    <property type="evidence" value="ECO:0007669"/>
    <property type="project" value="TreeGrafter"/>
</dbReference>
<dbReference type="AlphaFoldDB" id="A0A0F9WUI3"/>
<evidence type="ECO:0000256" key="11">
    <source>
        <dbReference type="RuleBase" id="RU000304"/>
    </source>
</evidence>
<dbReference type="VEuPathDB" id="MicrosporidiaDB:G9O61_00g017060"/>
<feature type="binding site" evidence="10">
    <location>
        <position position="34"/>
    </location>
    <ligand>
        <name>ATP</name>
        <dbReference type="ChEBI" id="CHEBI:30616"/>
    </ligand>
</feature>
<dbReference type="SUPFAM" id="SSF56112">
    <property type="entry name" value="Protein kinase-like (PK-like)"/>
    <property type="match status" value="1"/>
</dbReference>
<dbReference type="InterPro" id="IPR008271">
    <property type="entry name" value="Ser/Thr_kinase_AS"/>
</dbReference>
<sequence length="295" mass="33938">MYVHEKKIGEGTYATIYKAYTTNNQPVAIKRIKKTKYSTGIDISAIREVRALKKINNKYVIKLIDVYIKYDDIHLVLEFIDTDLESIIKNKNIIFLPGDIKSWMIMLLSGVYSLHEKFLIHRDIKPNNILVSQNGIIKIADFGLTRTIGGNMTSQAITRWYRPPELLLGSKKYGPSVDMWSVGCVFAELMLRVPFFAGESDLEQLNLIFKVFGTPDEDKYPSIKDLSGYIKFNKKEPIVLEEIFTAVSKDTLSLLKKFFIFDPSQRISAYDALMDEYFSNEPKATLPQNLPFYRT</sequence>